<dbReference type="PANTHER" id="PTHR31684">
    <property type="entry name" value="COILED-COIL DOMAIN-CONTAINING PROTEIN 43"/>
    <property type="match status" value="1"/>
</dbReference>
<reference evidence="6 7" key="1">
    <citation type="submission" date="2022-12" db="EMBL/GenBank/DDBJ databases">
        <title>Chromosome-level genome of Tegillarca granosa.</title>
        <authorList>
            <person name="Kim J."/>
        </authorList>
    </citation>
    <scope>NUCLEOTIDE SEQUENCE [LARGE SCALE GENOMIC DNA]</scope>
    <source>
        <strain evidence="6">Teg-2019</strain>
        <tissue evidence="6">Adductor muscle</tissue>
    </source>
</reference>
<feature type="compositionally biased region" description="Basic and acidic residues" evidence="4">
    <location>
        <begin position="173"/>
        <end position="225"/>
    </location>
</feature>
<protein>
    <recommendedName>
        <fullName evidence="2">Coiled-coil domain-containing protein 43</fullName>
    </recommendedName>
</protein>
<dbReference type="InterPro" id="IPR058771">
    <property type="entry name" value="PWI_CCDC43"/>
</dbReference>
<sequence length="225" mass="25333">MATNQLPFEKWLEERLLSVNPDTDTEVFVTYITSILDDTDTVAEDKKESLLDILGQVLEEDGESLCDEIISKWEEENGQISQQNNNAATLATQLSEMLVKQKIEPVKQREKKSSSDADKQAILAQYSNVSDEENDDFPADPGGADKGGGSGNKGASSAVKADPLLVKNTNVEDVQKIEKEKREKAKQEADKKREKDKHDRAAQKQKQQERKDNEKKRTQKGERKR</sequence>
<keyword evidence="3" id="KW-0175">Coiled coil</keyword>
<evidence type="ECO:0000256" key="4">
    <source>
        <dbReference type="SAM" id="MobiDB-lite"/>
    </source>
</evidence>
<organism evidence="6 7">
    <name type="scientific">Tegillarca granosa</name>
    <name type="common">Malaysian cockle</name>
    <name type="synonym">Anadara granosa</name>
    <dbReference type="NCBI Taxonomy" id="220873"/>
    <lineage>
        <taxon>Eukaryota</taxon>
        <taxon>Metazoa</taxon>
        <taxon>Spiralia</taxon>
        <taxon>Lophotrochozoa</taxon>
        <taxon>Mollusca</taxon>
        <taxon>Bivalvia</taxon>
        <taxon>Autobranchia</taxon>
        <taxon>Pteriomorphia</taxon>
        <taxon>Arcoida</taxon>
        <taxon>Arcoidea</taxon>
        <taxon>Arcidae</taxon>
        <taxon>Tegillarca</taxon>
    </lineage>
</organism>
<evidence type="ECO:0000259" key="5">
    <source>
        <dbReference type="Pfam" id="PF26091"/>
    </source>
</evidence>
<feature type="compositionally biased region" description="Basic and acidic residues" evidence="4">
    <location>
        <begin position="105"/>
        <end position="119"/>
    </location>
</feature>
<evidence type="ECO:0000313" key="7">
    <source>
        <dbReference type="Proteomes" id="UP001217089"/>
    </source>
</evidence>
<proteinExistence type="inferred from homology"/>
<feature type="domain" description="CCDC43 PWI-like" evidence="5">
    <location>
        <begin position="5"/>
        <end position="77"/>
    </location>
</feature>
<accession>A0ABQ9FXZ8</accession>
<dbReference type="Pfam" id="PF26091">
    <property type="entry name" value="PWI_CCDC43"/>
    <property type="match status" value="1"/>
</dbReference>
<dbReference type="EMBL" id="JARBDR010000018">
    <property type="protein sequence ID" value="KAJ8322133.1"/>
    <property type="molecule type" value="Genomic_DNA"/>
</dbReference>
<dbReference type="Proteomes" id="UP001217089">
    <property type="component" value="Unassembled WGS sequence"/>
</dbReference>
<feature type="region of interest" description="Disordered" evidence="4">
    <location>
        <begin position="105"/>
        <end position="225"/>
    </location>
</feature>
<keyword evidence="7" id="KW-1185">Reference proteome</keyword>
<name>A0ABQ9FXZ8_TEGGR</name>
<dbReference type="PANTHER" id="PTHR31684:SF2">
    <property type="entry name" value="COILED-COIL DOMAIN-CONTAINING PROTEIN 43"/>
    <property type="match status" value="1"/>
</dbReference>
<evidence type="ECO:0000256" key="1">
    <source>
        <dbReference type="ARBA" id="ARBA00005305"/>
    </source>
</evidence>
<dbReference type="InterPro" id="IPR037666">
    <property type="entry name" value="CCDC43"/>
</dbReference>
<comment type="similarity">
    <text evidence="1">Belongs to the CCDC43 family.</text>
</comment>
<evidence type="ECO:0000256" key="2">
    <source>
        <dbReference type="ARBA" id="ARBA00016648"/>
    </source>
</evidence>
<gene>
    <name evidence="6" type="ORF">KUTeg_000604</name>
</gene>
<evidence type="ECO:0000256" key="3">
    <source>
        <dbReference type="ARBA" id="ARBA00023054"/>
    </source>
</evidence>
<comment type="caution">
    <text evidence="6">The sequence shown here is derived from an EMBL/GenBank/DDBJ whole genome shotgun (WGS) entry which is preliminary data.</text>
</comment>
<evidence type="ECO:0000313" key="6">
    <source>
        <dbReference type="EMBL" id="KAJ8322133.1"/>
    </source>
</evidence>